<dbReference type="EC" id="1.14.13.2" evidence="4"/>
<dbReference type="Pfam" id="PF01494">
    <property type="entry name" value="FAD_binding_3"/>
    <property type="match status" value="1"/>
</dbReference>
<name>A0A7W7CD85_9PSEU</name>
<keyword evidence="4" id="KW-0503">Monooxygenase</keyword>
<dbReference type="InterPro" id="IPR050641">
    <property type="entry name" value="RIFMO-like"/>
</dbReference>
<keyword evidence="2" id="KW-0274">FAD</keyword>
<keyword evidence="4" id="KW-0560">Oxidoreductase</keyword>
<dbReference type="SUPFAM" id="SSF54373">
    <property type="entry name" value="FAD-linked reductases, C-terminal domain"/>
    <property type="match status" value="1"/>
</dbReference>
<dbReference type="GO" id="GO:0018659">
    <property type="term" value="F:4-hydroxybenzoate 3-monooxygenase activity"/>
    <property type="evidence" value="ECO:0007669"/>
    <property type="project" value="UniProtKB-EC"/>
</dbReference>
<dbReference type="Gene3D" id="3.30.9.10">
    <property type="entry name" value="D-Amino Acid Oxidase, subunit A, domain 2"/>
    <property type="match status" value="1"/>
</dbReference>
<dbReference type="AlphaFoldDB" id="A0A7W7CD85"/>
<dbReference type="GO" id="GO:0071949">
    <property type="term" value="F:FAD binding"/>
    <property type="evidence" value="ECO:0007669"/>
    <property type="project" value="InterPro"/>
</dbReference>
<protein>
    <submittedName>
        <fullName evidence="4">p-hydroxybenzoate 3-monooxygenase</fullName>
        <ecNumber evidence="4">1.14.13.2</ecNumber>
    </submittedName>
</protein>
<dbReference type="Proteomes" id="UP000533598">
    <property type="component" value="Unassembled WGS sequence"/>
</dbReference>
<dbReference type="PRINTS" id="PR00420">
    <property type="entry name" value="RNGMNOXGNASE"/>
</dbReference>
<dbReference type="EMBL" id="JACHMH010000001">
    <property type="protein sequence ID" value="MBB4678989.1"/>
    <property type="molecule type" value="Genomic_DNA"/>
</dbReference>
<organism evidence="4 5">
    <name type="scientific">Crossiella cryophila</name>
    <dbReference type="NCBI Taxonomy" id="43355"/>
    <lineage>
        <taxon>Bacteria</taxon>
        <taxon>Bacillati</taxon>
        <taxon>Actinomycetota</taxon>
        <taxon>Actinomycetes</taxon>
        <taxon>Pseudonocardiales</taxon>
        <taxon>Pseudonocardiaceae</taxon>
        <taxon>Crossiella</taxon>
    </lineage>
</organism>
<dbReference type="RefSeq" id="WP_185004790.1">
    <property type="nucleotide sequence ID" value="NZ_BAAAUI010000094.1"/>
</dbReference>
<evidence type="ECO:0000256" key="2">
    <source>
        <dbReference type="ARBA" id="ARBA00022827"/>
    </source>
</evidence>
<dbReference type="Gene3D" id="3.50.50.60">
    <property type="entry name" value="FAD/NAD(P)-binding domain"/>
    <property type="match status" value="1"/>
</dbReference>
<evidence type="ECO:0000259" key="3">
    <source>
        <dbReference type="Pfam" id="PF01494"/>
    </source>
</evidence>
<comment type="caution">
    <text evidence="4">The sequence shown here is derived from an EMBL/GenBank/DDBJ whole genome shotgun (WGS) entry which is preliminary data.</text>
</comment>
<dbReference type="NCBIfam" id="NF006091">
    <property type="entry name" value="PRK08243.1"/>
    <property type="match status" value="1"/>
</dbReference>
<dbReference type="SUPFAM" id="SSF51905">
    <property type="entry name" value="FAD/NAD(P)-binding domain"/>
    <property type="match status" value="1"/>
</dbReference>
<dbReference type="InterPro" id="IPR036188">
    <property type="entry name" value="FAD/NAD-bd_sf"/>
</dbReference>
<reference evidence="4 5" key="1">
    <citation type="submission" date="2020-08" db="EMBL/GenBank/DDBJ databases">
        <title>Sequencing the genomes of 1000 actinobacteria strains.</title>
        <authorList>
            <person name="Klenk H.-P."/>
        </authorList>
    </citation>
    <scope>NUCLEOTIDE SEQUENCE [LARGE SCALE GENOMIC DNA]</scope>
    <source>
        <strain evidence="4 5">DSM 44230</strain>
    </source>
</reference>
<evidence type="ECO:0000313" key="4">
    <source>
        <dbReference type="EMBL" id="MBB4678989.1"/>
    </source>
</evidence>
<accession>A0A7W7CD85</accession>
<keyword evidence="5" id="KW-1185">Reference proteome</keyword>
<dbReference type="PANTHER" id="PTHR43004">
    <property type="entry name" value="TRK SYSTEM POTASSIUM UPTAKE PROTEIN"/>
    <property type="match status" value="1"/>
</dbReference>
<gene>
    <name evidence="4" type="ORF">HNR67_005107</name>
</gene>
<dbReference type="InterPro" id="IPR002938">
    <property type="entry name" value="FAD-bd"/>
</dbReference>
<keyword evidence="1" id="KW-0285">Flavoprotein</keyword>
<feature type="domain" description="FAD-binding" evidence="3">
    <location>
        <begin position="2"/>
        <end position="343"/>
    </location>
</feature>
<dbReference type="PANTHER" id="PTHR43004:SF3">
    <property type="entry name" value="P-HYDROXYBENZOATE HYDROXYLASE"/>
    <property type="match status" value="1"/>
</dbReference>
<proteinExistence type="predicted"/>
<evidence type="ECO:0000313" key="5">
    <source>
        <dbReference type="Proteomes" id="UP000533598"/>
    </source>
</evidence>
<evidence type="ECO:0000256" key="1">
    <source>
        <dbReference type="ARBA" id="ARBA00022630"/>
    </source>
</evidence>
<sequence>MRTQVVIIGAGPAGLLLSHLLGLDGVDSVLIERQSAEHVQSRIRAGILEAGTVEVLRDAGVGERLGAEALRHRGIYLQWPGHREHVDFVDLIGRSVSVYGQTEVTKDLMAARERADRPVFYGASQVELHGVDTDRPHVTFVDADGQAHRIEAQVIAGCDGHHGPSRQALPAALRQTWTRDYPFAWLGVLAEVPPSTDELIYAWHRDGFAMHSMRSSTISRFYLQVRPGEDPAEWPDERIWTALATRLGAHDGGWQLTTGPITEKSVLPMRSFVATPLRHGRLFLAGDAGHIVPPTGAKGLNLAVADVVLLHRALVAWLLDGKPELAESYSDTALRRVWRCTHFSWWMTTMLHRHGDDFDARLQLAQLDAVRTSTAAATELAQNYAGLPIGC</sequence>